<evidence type="ECO:0000313" key="3">
    <source>
        <dbReference type="Proteomes" id="UP001470230"/>
    </source>
</evidence>
<name>A0ABR2L022_9EUKA</name>
<gene>
    <name evidence="2" type="ORF">M9Y10_024080</name>
</gene>
<dbReference type="EMBL" id="JAPFFF010000003">
    <property type="protein sequence ID" value="KAK8895610.1"/>
    <property type="molecule type" value="Genomic_DNA"/>
</dbReference>
<comment type="caution">
    <text evidence="2">The sequence shown here is derived from an EMBL/GenBank/DDBJ whole genome shotgun (WGS) entry which is preliminary data.</text>
</comment>
<evidence type="ECO:0000313" key="2">
    <source>
        <dbReference type="EMBL" id="KAK8895610.1"/>
    </source>
</evidence>
<sequence length="64" mass="7555">MIDKWIDTNDNSDDNDDTEPDNDQKKDENHKLFFGCFKYDPAIIGPRIKRPLTPFLNNKQIQKC</sequence>
<protein>
    <submittedName>
        <fullName evidence="2">Uncharacterized protein</fullName>
    </submittedName>
</protein>
<accession>A0ABR2L022</accession>
<keyword evidence="3" id="KW-1185">Reference proteome</keyword>
<proteinExistence type="predicted"/>
<feature type="compositionally biased region" description="Acidic residues" evidence="1">
    <location>
        <begin position="10"/>
        <end position="21"/>
    </location>
</feature>
<dbReference type="Proteomes" id="UP001470230">
    <property type="component" value="Unassembled WGS sequence"/>
</dbReference>
<feature type="region of interest" description="Disordered" evidence="1">
    <location>
        <begin position="1"/>
        <end position="27"/>
    </location>
</feature>
<evidence type="ECO:0000256" key="1">
    <source>
        <dbReference type="SAM" id="MobiDB-lite"/>
    </source>
</evidence>
<organism evidence="2 3">
    <name type="scientific">Tritrichomonas musculus</name>
    <dbReference type="NCBI Taxonomy" id="1915356"/>
    <lineage>
        <taxon>Eukaryota</taxon>
        <taxon>Metamonada</taxon>
        <taxon>Parabasalia</taxon>
        <taxon>Tritrichomonadida</taxon>
        <taxon>Tritrichomonadidae</taxon>
        <taxon>Tritrichomonas</taxon>
    </lineage>
</organism>
<reference evidence="2 3" key="1">
    <citation type="submission" date="2024-04" db="EMBL/GenBank/DDBJ databases">
        <title>Tritrichomonas musculus Genome.</title>
        <authorList>
            <person name="Alves-Ferreira E."/>
            <person name="Grigg M."/>
            <person name="Lorenzi H."/>
            <person name="Galac M."/>
        </authorList>
    </citation>
    <scope>NUCLEOTIDE SEQUENCE [LARGE SCALE GENOMIC DNA]</scope>
    <source>
        <strain evidence="2 3">EAF2021</strain>
    </source>
</reference>